<dbReference type="EMBL" id="GBXM01045620">
    <property type="protein sequence ID" value="JAH62957.1"/>
    <property type="molecule type" value="Transcribed_RNA"/>
</dbReference>
<reference evidence="1" key="2">
    <citation type="journal article" date="2015" name="Fish Shellfish Immunol.">
        <title>Early steps in the European eel (Anguilla anguilla)-Vibrio vulnificus interaction in the gills: Role of the RtxA13 toxin.</title>
        <authorList>
            <person name="Callol A."/>
            <person name="Pajuelo D."/>
            <person name="Ebbesson L."/>
            <person name="Teles M."/>
            <person name="MacKenzie S."/>
            <person name="Amaro C."/>
        </authorList>
    </citation>
    <scope>NUCLEOTIDE SEQUENCE</scope>
</reference>
<reference evidence="1" key="1">
    <citation type="submission" date="2014-11" db="EMBL/GenBank/DDBJ databases">
        <authorList>
            <person name="Amaro Gonzalez C."/>
        </authorList>
    </citation>
    <scope>NUCLEOTIDE SEQUENCE</scope>
</reference>
<protein>
    <submittedName>
        <fullName evidence="1">Uncharacterized protein</fullName>
    </submittedName>
</protein>
<dbReference type="AlphaFoldDB" id="A0A0E9UB69"/>
<proteinExistence type="predicted"/>
<evidence type="ECO:0000313" key="1">
    <source>
        <dbReference type="EMBL" id="JAH62957.1"/>
    </source>
</evidence>
<accession>A0A0E9UB69</accession>
<sequence length="70" mass="8086">MTSCLKANWGKASGSTAWKRKRFYQHCLAIKRCSLSAAQLREGCFDILRELSKPTSHFSFTFHFLILKCK</sequence>
<name>A0A0E9UB69_ANGAN</name>
<organism evidence="1">
    <name type="scientific">Anguilla anguilla</name>
    <name type="common">European freshwater eel</name>
    <name type="synonym">Muraena anguilla</name>
    <dbReference type="NCBI Taxonomy" id="7936"/>
    <lineage>
        <taxon>Eukaryota</taxon>
        <taxon>Metazoa</taxon>
        <taxon>Chordata</taxon>
        <taxon>Craniata</taxon>
        <taxon>Vertebrata</taxon>
        <taxon>Euteleostomi</taxon>
        <taxon>Actinopterygii</taxon>
        <taxon>Neopterygii</taxon>
        <taxon>Teleostei</taxon>
        <taxon>Anguilliformes</taxon>
        <taxon>Anguillidae</taxon>
        <taxon>Anguilla</taxon>
    </lineage>
</organism>